<sequence>MAATSASSTGGKTVVQSLQTGRGQRTQEDVDAIRNFILSNCRANIFKQITKENLNRLCRGVGLAKFDADQLIFKQGDASDSLLILIKGAFAVYRQEEGRNINVAGFGKFIVALSKPGEIVGEQGVMENMARNSSVLATAPSWFMRIDGQQSRSIIKKQLKNDLMQRMQQIMSLPYFAVGASEEFIRDLSRLLKSQTLRARDVIFRQGNVADETSFIVSGSIGLYTRNEEADRRRHPLVLVCYTGVGEILGGEALVADDDGERVHEYTAIAETTSDIFTLPRSAMRILDRSKARETLTRMIEERRAARRNASAPRSIVAASPVSTPVTPAKSKRRSGIAAMDKQSLERAIRAMDATNLGLLFPPNSPCHRCRDNTSGIRPLRNRRLVPLKWTKDGLVKLDGPNHRETPFCPHI</sequence>
<name>A0A3P3YNG0_PLABS</name>
<organism evidence="3 4">
    <name type="scientific">Plasmodiophora brassicae</name>
    <name type="common">Clubroot disease agent</name>
    <dbReference type="NCBI Taxonomy" id="37360"/>
    <lineage>
        <taxon>Eukaryota</taxon>
        <taxon>Sar</taxon>
        <taxon>Rhizaria</taxon>
        <taxon>Endomyxa</taxon>
        <taxon>Phytomyxea</taxon>
        <taxon>Plasmodiophorida</taxon>
        <taxon>Plasmodiophoridae</taxon>
        <taxon>Plasmodiophora</taxon>
    </lineage>
</organism>
<dbReference type="PANTHER" id="PTHR23011">
    <property type="entry name" value="CYCLIC NUCLEOTIDE-BINDING DOMAIN CONTAINING PROTEIN"/>
    <property type="match status" value="1"/>
</dbReference>
<protein>
    <recommendedName>
        <fullName evidence="2">Cyclic nucleotide-binding domain-containing protein</fullName>
    </recommendedName>
</protein>
<feature type="domain" description="Cyclic nucleotide-binding" evidence="2">
    <location>
        <begin position="176"/>
        <end position="287"/>
    </location>
</feature>
<gene>
    <name evidence="3" type="ORF">PLBR_LOCUS8849</name>
</gene>
<dbReference type="PROSITE" id="PS50042">
    <property type="entry name" value="CNMP_BINDING_3"/>
    <property type="match status" value="2"/>
</dbReference>
<evidence type="ECO:0000313" key="4">
    <source>
        <dbReference type="Proteomes" id="UP000290189"/>
    </source>
</evidence>
<reference evidence="3 4" key="1">
    <citation type="submission" date="2018-03" db="EMBL/GenBank/DDBJ databases">
        <authorList>
            <person name="Fogelqvist J."/>
        </authorList>
    </citation>
    <scope>NUCLEOTIDE SEQUENCE [LARGE SCALE GENOMIC DNA]</scope>
</reference>
<geneLocation type="mitochondrion" evidence="3"/>
<proteinExistence type="predicted"/>
<dbReference type="Pfam" id="PF00027">
    <property type="entry name" value="cNMP_binding"/>
    <property type="match status" value="2"/>
</dbReference>
<dbReference type="SMART" id="SM00100">
    <property type="entry name" value="cNMP"/>
    <property type="match status" value="2"/>
</dbReference>
<dbReference type="Gene3D" id="2.60.120.10">
    <property type="entry name" value="Jelly Rolls"/>
    <property type="match status" value="2"/>
</dbReference>
<keyword evidence="3" id="KW-0496">Mitochondrion</keyword>
<dbReference type="PANTHER" id="PTHR23011:SF28">
    <property type="entry name" value="CYCLIC NUCLEOTIDE-BINDING DOMAIN CONTAINING PROTEIN"/>
    <property type="match status" value="1"/>
</dbReference>
<accession>A0A3P3YNG0</accession>
<dbReference type="EMBL" id="OVEO01000018">
    <property type="protein sequence ID" value="SPR01634.1"/>
    <property type="molecule type" value="Genomic_DNA"/>
</dbReference>
<feature type="domain" description="Cyclic nucleotide-binding" evidence="2">
    <location>
        <begin position="45"/>
        <end position="155"/>
    </location>
</feature>
<feature type="region of interest" description="Disordered" evidence="1">
    <location>
        <begin position="1"/>
        <end position="21"/>
    </location>
</feature>
<evidence type="ECO:0000259" key="2">
    <source>
        <dbReference type="PROSITE" id="PS50042"/>
    </source>
</evidence>
<dbReference type="Proteomes" id="UP000290189">
    <property type="component" value="Unassembled WGS sequence"/>
</dbReference>
<dbReference type="InterPro" id="IPR018490">
    <property type="entry name" value="cNMP-bd_dom_sf"/>
</dbReference>
<dbReference type="CDD" id="cd00038">
    <property type="entry name" value="CAP_ED"/>
    <property type="match status" value="2"/>
</dbReference>
<dbReference type="SUPFAM" id="SSF51206">
    <property type="entry name" value="cAMP-binding domain-like"/>
    <property type="match status" value="2"/>
</dbReference>
<dbReference type="InterPro" id="IPR000595">
    <property type="entry name" value="cNMP-bd_dom"/>
</dbReference>
<feature type="region of interest" description="Disordered" evidence="1">
    <location>
        <begin position="307"/>
        <end position="336"/>
    </location>
</feature>
<evidence type="ECO:0000313" key="3">
    <source>
        <dbReference type="EMBL" id="SPR01634.1"/>
    </source>
</evidence>
<evidence type="ECO:0000256" key="1">
    <source>
        <dbReference type="SAM" id="MobiDB-lite"/>
    </source>
</evidence>
<dbReference type="InterPro" id="IPR014710">
    <property type="entry name" value="RmlC-like_jellyroll"/>
</dbReference>
<dbReference type="AlphaFoldDB" id="A0A3P3YNG0"/>